<dbReference type="RefSeq" id="WP_268600256.1">
    <property type="nucleotide sequence ID" value="NZ_JAMDNP010000023.1"/>
</dbReference>
<comment type="caution">
    <text evidence="2">The sequence shown here is derived from an EMBL/GenBank/DDBJ whole genome shotgun (WGS) entry which is preliminary data.</text>
</comment>
<reference evidence="2 3" key="1">
    <citation type="submission" date="2022-05" db="EMBL/GenBank/DDBJ databases">
        <title>Genome Sequencing of Bee-Associated Microbes.</title>
        <authorList>
            <person name="Dunlap C."/>
        </authorList>
    </citation>
    <scope>NUCLEOTIDE SEQUENCE [LARGE SCALE GENOMIC DNA]</scope>
    <source>
        <strain evidence="2 3">NRRL B-04010</strain>
    </source>
</reference>
<gene>
    <name evidence="2" type="ORF">M5X12_13690</name>
</gene>
<proteinExistence type="predicted"/>
<dbReference type="Pfam" id="PF13302">
    <property type="entry name" value="Acetyltransf_3"/>
    <property type="match status" value="1"/>
</dbReference>
<evidence type="ECO:0000313" key="2">
    <source>
        <dbReference type="EMBL" id="MCY9761627.1"/>
    </source>
</evidence>
<name>A0ABT4GY32_PAEAL</name>
<dbReference type="Gene3D" id="3.40.630.30">
    <property type="match status" value="1"/>
</dbReference>
<dbReference type="SUPFAM" id="SSF55729">
    <property type="entry name" value="Acyl-CoA N-acyltransferases (Nat)"/>
    <property type="match status" value="1"/>
</dbReference>
<feature type="domain" description="N-acetyltransferase" evidence="1">
    <location>
        <begin position="23"/>
        <end position="124"/>
    </location>
</feature>
<dbReference type="InterPro" id="IPR000182">
    <property type="entry name" value="GNAT_dom"/>
</dbReference>
<sequence length="135" mass="15055">MEIPLRRFVPPISMPVLQTTSITKDNITDWDYSGFKWLLSEIEYAQPCIGIAVDNKLVSICRSVRICLQAHEAGLETLEAFRGKGYASEAVVGWAQAVRKMNAAPLYSTFCDNLSSQRVAAKCKLSMYGVNFTIK</sequence>
<protein>
    <submittedName>
        <fullName evidence="2">GNAT family N-acetyltransferase</fullName>
    </submittedName>
</protein>
<accession>A0ABT4GY32</accession>
<keyword evidence="3" id="KW-1185">Reference proteome</keyword>
<dbReference type="InterPro" id="IPR016181">
    <property type="entry name" value="Acyl_CoA_acyltransferase"/>
</dbReference>
<evidence type="ECO:0000313" key="3">
    <source>
        <dbReference type="Proteomes" id="UP001527181"/>
    </source>
</evidence>
<dbReference type="Proteomes" id="UP001527181">
    <property type="component" value="Unassembled WGS sequence"/>
</dbReference>
<evidence type="ECO:0000259" key="1">
    <source>
        <dbReference type="Pfam" id="PF13302"/>
    </source>
</evidence>
<organism evidence="2 3">
    <name type="scientific">Paenibacillus alvei</name>
    <name type="common">Bacillus alvei</name>
    <dbReference type="NCBI Taxonomy" id="44250"/>
    <lineage>
        <taxon>Bacteria</taxon>
        <taxon>Bacillati</taxon>
        <taxon>Bacillota</taxon>
        <taxon>Bacilli</taxon>
        <taxon>Bacillales</taxon>
        <taxon>Paenibacillaceae</taxon>
        <taxon>Paenibacillus</taxon>
    </lineage>
</organism>
<dbReference type="EMBL" id="JAMDNP010000023">
    <property type="protein sequence ID" value="MCY9761627.1"/>
    <property type="molecule type" value="Genomic_DNA"/>
</dbReference>